<proteinExistence type="predicted"/>
<protein>
    <submittedName>
        <fullName evidence="1">Uncharacterized protein</fullName>
    </submittedName>
</protein>
<dbReference type="Gramene" id="OGLUM07G12260.1">
    <property type="protein sequence ID" value="OGLUM07G12260.1"/>
    <property type="gene ID" value="OGLUM07G12260"/>
</dbReference>
<sequence length="70" mass="7934">MGSLAEIGGHLKLLRLLLQCQAEDDNDLGTVTLLFQLIIDKYFCKGNKQESYGTVLNSEELKYEDIVKEK</sequence>
<dbReference type="HOGENOM" id="CLU_2761919_0_0_1"/>
<organism evidence="1">
    <name type="scientific">Oryza glumipatula</name>
    <dbReference type="NCBI Taxonomy" id="40148"/>
    <lineage>
        <taxon>Eukaryota</taxon>
        <taxon>Viridiplantae</taxon>
        <taxon>Streptophyta</taxon>
        <taxon>Embryophyta</taxon>
        <taxon>Tracheophyta</taxon>
        <taxon>Spermatophyta</taxon>
        <taxon>Magnoliopsida</taxon>
        <taxon>Liliopsida</taxon>
        <taxon>Poales</taxon>
        <taxon>Poaceae</taxon>
        <taxon>BOP clade</taxon>
        <taxon>Oryzoideae</taxon>
        <taxon>Oryzeae</taxon>
        <taxon>Oryzinae</taxon>
        <taxon>Oryza</taxon>
    </lineage>
</organism>
<dbReference type="Proteomes" id="UP000026961">
    <property type="component" value="Chromosome 7"/>
</dbReference>
<dbReference type="EnsemblPlants" id="OGLUM07G12260.1">
    <property type="protein sequence ID" value="OGLUM07G12260.1"/>
    <property type="gene ID" value="OGLUM07G12260"/>
</dbReference>
<accession>A0A0E0AJ88</accession>
<name>A0A0E0AJ88_9ORYZ</name>
<keyword evidence="2" id="KW-1185">Reference proteome</keyword>
<dbReference type="AlphaFoldDB" id="A0A0E0AJ88"/>
<reference evidence="1" key="1">
    <citation type="submission" date="2015-04" db="UniProtKB">
        <authorList>
            <consortium name="EnsemblPlants"/>
        </authorList>
    </citation>
    <scope>IDENTIFICATION</scope>
</reference>
<reference evidence="1" key="2">
    <citation type="submission" date="2018-05" db="EMBL/GenBank/DDBJ databases">
        <title>OgluRS3 (Oryza glumaepatula Reference Sequence Version 3).</title>
        <authorList>
            <person name="Zhang J."/>
            <person name="Kudrna D."/>
            <person name="Lee S."/>
            <person name="Talag J."/>
            <person name="Welchert J."/>
            <person name="Wing R.A."/>
        </authorList>
    </citation>
    <scope>NUCLEOTIDE SEQUENCE [LARGE SCALE GENOMIC DNA]</scope>
</reference>
<evidence type="ECO:0000313" key="1">
    <source>
        <dbReference type="EnsemblPlants" id="OGLUM07G12260.1"/>
    </source>
</evidence>
<evidence type="ECO:0000313" key="2">
    <source>
        <dbReference type="Proteomes" id="UP000026961"/>
    </source>
</evidence>